<dbReference type="Gene3D" id="1.10.510.10">
    <property type="entry name" value="Transferase(Phosphotransferase) domain 1"/>
    <property type="match status" value="1"/>
</dbReference>
<keyword evidence="13" id="KW-1185">Reference proteome</keyword>
<evidence type="ECO:0000313" key="13">
    <source>
        <dbReference type="Proteomes" id="UP000827721"/>
    </source>
</evidence>
<evidence type="ECO:0000256" key="3">
    <source>
        <dbReference type="ARBA" id="ARBA00022614"/>
    </source>
</evidence>
<dbReference type="InterPro" id="IPR013210">
    <property type="entry name" value="LRR_N_plant-typ"/>
</dbReference>
<feature type="transmembrane region" description="Helical" evidence="10">
    <location>
        <begin position="6"/>
        <end position="28"/>
    </location>
</feature>
<keyword evidence="4 10" id="KW-0812">Transmembrane</keyword>
<keyword evidence="8 10" id="KW-0472">Membrane</keyword>
<proteinExistence type="inferred from homology"/>
<evidence type="ECO:0000256" key="5">
    <source>
        <dbReference type="ARBA" id="ARBA00022729"/>
    </source>
</evidence>
<keyword evidence="7 10" id="KW-1133">Transmembrane helix</keyword>
<keyword evidence="5" id="KW-0732">Signal</keyword>
<dbReference type="PROSITE" id="PS50011">
    <property type="entry name" value="PROTEIN_KINASE_DOM"/>
    <property type="match status" value="1"/>
</dbReference>
<dbReference type="Proteomes" id="UP000827721">
    <property type="component" value="Unassembled WGS sequence"/>
</dbReference>
<dbReference type="Pfam" id="PF23598">
    <property type="entry name" value="LRR_14"/>
    <property type="match status" value="1"/>
</dbReference>
<dbReference type="Pfam" id="PF08263">
    <property type="entry name" value="LRRNT_2"/>
    <property type="match status" value="1"/>
</dbReference>
<feature type="domain" description="Protein kinase" evidence="11">
    <location>
        <begin position="717"/>
        <end position="1036"/>
    </location>
</feature>
<dbReference type="Pfam" id="PF00069">
    <property type="entry name" value="Pkinase"/>
    <property type="match status" value="1"/>
</dbReference>
<dbReference type="InterPro" id="IPR000719">
    <property type="entry name" value="Prot_kinase_dom"/>
</dbReference>
<evidence type="ECO:0000313" key="12">
    <source>
        <dbReference type="EMBL" id="KAH7564725.1"/>
    </source>
</evidence>
<dbReference type="SUPFAM" id="SSF56112">
    <property type="entry name" value="Protein kinase-like (PK-like)"/>
    <property type="match status" value="1"/>
</dbReference>
<comment type="similarity">
    <text evidence="2">Belongs to the protein kinase superfamily. Ser/Thr protein kinase family.</text>
</comment>
<dbReference type="SMART" id="SM00220">
    <property type="entry name" value="S_TKc"/>
    <property type="match status" value="1"/>
</dbReference>
<dbReference type="SUPFAM" id="SSF52058">
    <property type="entry name" value="L domain-like"/>
    <property type="match status" value="2"/>
</dbReference>
<dbReference type="InterPro" id="IPR032675">
    <property type="entry name" value="LRR_dom_sf"/>
</dbReference>
<dbReference type="PROSITE" id="PS00108">
    <property type="entry name" value="PROTEIN_KINASE_ST"/>
    <property type="match status" value="1"/>
</dbReference>
<evidence type="ECO:0000256" key="1">
    <source>
        <dbReference type="ARBA" id="ARBA00004167"/>
    </source>
</evidence>
<reference evidence="12 13" key="1">
    <citation type="submission" date="2021-02" db="EMBL/GenBank/DDBJ databases">
        <title>Plant Genome Project.</title>
        <authorList>
            <person name="Zhang R.-G."/>
        </authorList>
    </citation>
    <scope>NUCLEOTIDE SEQUENCE [LARGE SCALE GENOMIC DNA]</scope>
    <source>
        <tissue evidence="12">Leaves</tissue>
    </source>
</reference>
<sequence>MSASFYYSLCFQSFFLFYITSILFVPFASSSTTVITRNSTQNERDEVALMAFKSKIVHDPQRVLSSWNDSRHFCEWEGITCGRRHRRVTVLDLNSRGLSGSLSPYVGNLSFLKMLILHDNSIQGEIPREFGRLFRLKYLYLTNNSLIGEIPTNLSYCSRLVELTIGGNKLVGKVPPEFVSLQSLTMLVLHKNNLTGGIPHFFGNLTSLEAISIAFNAFGGNIPDSLGRLRKLWFLGLSTNNLIGTVPLSLYNLSSLSIFSVSQNQLHGSLPSNLGLTLPNLQKIQISFNLFNGSIPISLSNASELERVDTSENNLSGKLSIDFGGMQHLVKVLLHDNNLGSGEIDEMKFINSLANCSNLDTLSIAANQIRGVLPYSIANLSTKLQHLELAINQLYGSIPPGIANLVSLKRLVIFQNQFTGNIPTEIGKLQNLHVMHLSDNQISGEIPISLGNLSLLEELTLHVNRLSGVIPSSLGNLKQLSILNLSENHLSGTIPDQIFNIPHLSISLNLAQNHLVGSIPPSIGNLKVLSEFNVAGNNLTGKIPNEIGLCSTLEYLYLEGNFFHGSIPPSLSTLRGIRELDLSRNNLSGQIPKFLETLPLEKLNLSFNDFEGEVPMKGIFTNASAISIVGNNNRLCGGITKLQLPKCPNNDPKKDKISSIFKILISTASAVLGLILISSFIFCWLKKREKEQASKSVLEKSLLKVSYKMLLKATDGFSPTNLVGAGSFGSVYKRVLDQDGAIVAVKVLNLRQQAASKSFIAECKALRNIRHRNLVRVITSCSSIDFQGNDFKAIVYEFMANESLEKWLHPALESEEGQNKKQTLTILQRISIAIDVASAIEYLHLHCQEPIFHCDLKPSNVLLDNDMNAHVGDFGLVRFRLKVSNPNQSSSVGVKGTIGYAAPEYGIGNEVSANGDVYSFGILLLETVTGKKPTNHMFKGDFNLHSFSRMALPDRVVDIVDPMLINEEMVVTNHRMRQALNDSRDECLISMVRIGVACSVESPQDRMNISRVVHELQSAMKLLIQPTIGFNVQRRQ</sequence>
<keyword evidence="6" id="KW-0677">Repeat</keyword>
<organism evidence="12 13">
    <name type="scientific">Xanthoceras sorbifolium</name>
    <dbReference type="NCBI Taxonomy" id="99658"/>
    <lineage>
        <taxon>Eukaryota</taxon>
        <taxon>Viridiplantae</taxon>
        <taxon>Streptophyta</taxon>
        <taxon>Embryophyta</taxon>
        <taxon>Tracheophyta</taxon>
        <taxon>Spermatophyta</taxon>
        <taxon>Magnoliopsida</taxon>
        <taxon>eudicotyledons</taxon>
        <taxon>Gunneridae</taxon>
        <taxon>Pentapetalae</taxon>
        <taxon>rosids</taxon>
        <taxon>malvids</taxon>
        <taxon>Sapindales</taxon>
        <taxon>Sapindaceae</taxon>
        <taxon>Xanthoceroideae</taxon>
        <taxon>Xanthoceras</taxon>
    </lineage>
</organism>
<dbReference type="InterPro" id="IPR003591">
    <property type="entry name" value="Leu-rich_rpt_typical-subtyp"/>
</dbReference>
<evidence type="ECO:0000256" key="4">
    <source>
        <dbReference type="ARBA" id="ARBA00022692"/>
    </source>
</evidence>
<evidence type="ECO:0000256" key="9">
    <source>
        <dbReference type="ARBA" id="ARBA00023180"/>
    </source>
</evidence>
<dbReference type="InterPro" id="IPR055414">
    <property type="entry name" value="LRR_R13L4/SHOC2-like"/>
</dbReference>
<dbReference type="InterPro" id="IPR008271">
    <property type="entry name" value="Ser/Thr_kinase_AS"/>
</dbReference>
<dbReference type="InterPro" id="IPR050647">
    <property type="entry name" value="Plant_LRR-RLKs"/>
</dbReference>
<dbReference type="InterPro" id="IPR011009">
    <property type="entry name" value="Kinase-like_dom_sf"/>
</dbReference>
<keyword evidence="9" id="KW-0325">Glycoprotein</keyword>
<evidence type="ECO:0000256" key="7">
    <source>
        <dbReference type="ARBA" id="ARBA00022989"/>
    </source>
</evidence>
<dbReference type="PANTHER" id="PTHR48056">
    <property type="entry name" value="LRR RECEPTOR-LIKE SERINE/THREONINE-PROTEIN KINASE-RELATED"/>
    <property type="match status" value="1"/>
</dbReference>
<protein>
    <recommendedName>
        <fullName evidence="11">Protein kinase domain-containing protein</fullName>
    </recommendedName>
</protein>
<evidence type="ECO:0000256" key="6">
    <source>
        <dbReference type="ARBA" id="ARBA00022737"/>
    </source>
</evidence>
<dbReference type="Gene3D" id="3.30.200.20">
    <property type="entry name" value="Phosphorylase Kinase, domain 1"/>
    <property type="match status" value="1"/>
</dbReference>
<gene>
    <name evidence="12" type="ORF">JRO89_XS09G0014500</name>
</gene>
<accession>A0ABQ8HK51</accession>
<dbReference type="Pfam" id="PF00560">
    <property type="entry name" value="LRR_1"/>
    <property type="match status" value="6"/>
</dbReference>
<comment type="subcellular location">
    <subcellularLocation>
        <location evidence="1">Membrane</location>
        <topology evidence="1">Single-pass membrane protein</topology>
    </subcellularLocation>
</comment>
<keyword evidence="3" id="KW-0433">Leucine-rich repeat</keyword>
<evidence type="ECO:0000259" key="11">
    <source>
        <dbReference type="PROSITE" id="PS50011"/>
    </source>
</evidence>
<dbReference type="SMART" id="SM00369">
    <property type="entry name" value="LRR_TYP"/>
    <property type="match status" value="8"/>
</dbReference>
<dbReference type="InterPro" id="IPR001611">
    <property type="entry name" value="Leu-rich_rpt"/>
</dbReference>
<dbReference type="PANTHER" id="PTHR48056:SF89">
    <property type="entry name" value="OS06G0585982 PROTEIN"/>
    <property type="match status" value="1"/>
</dbReference>
<dbReference type="Gene3D" id="3.80.10.10">
    <property type="entry name" value="Ribonuclease Inhibitor"/>
    <property type="match status" value="4"/>
</dbReference>
<evidence type="ECO:0000256" key="10">
    <source>
        <dbReference type="SAM" id="Phobius"/>
    </source>
</evidence>
<evidence type="ECO:0000256" key="2">
    <source>
        <dbReference type="ARBA" id="ARBA00008684"/>
    </source>
</evidence>
<evidence type="ECO:0000256" key="8">
    <source>
        <dbReference type="ARBA" id="ARBA00023136"/>
    </source>
</evidence>
<name>A0ABQ8HK51_9ROSI</name>
<feature type="transmembrane region" description="Helical" evidence="10">
    <location>
        <begin position="663"/>
        <end position="685"/>
    </location>
</feature>
<dbReference type="EMBL" id="JAFEMO010000009">
    <property type="protein sequence ID" value="KAH7564725.1"/>
    <property type="molecule type" value="Genomic_DNA"/>
</dbReference>
<comment type="caution">
    <text evidence="12">The sequence shown here is derived from an EMBL/GenBank/DDBJ whole genome shotgun (WGS) entry which is preliminary data.</text>
</comment>